<keyword evidence="1" id="KW-1133">Transmembrane helix</keyword>
<organism evidence="2">
    <name type="scientific">Fervidicoccus fontis</name>
    <dbReference type="NCBI Taxonomy" id="683846"/>
    <lineage>
        <taxon>Archaea</taxon>
        <taxon>Thermoproteota</taxon>
        <taxon>Thermoprotei</taxon>
        <taxon>Fervidicoccales</taxon>
        <taxon>Fervidicoccaceae</taxon>
        <taxon>Fervidicoccus</taxon>
    </lineage>
</organism>
<protein>
    <submittedName>
        <fullName evidence="2">Uncharacterized protein</fullName>
    </submittedName>
</protein>
<dbReference type="EMBL" id="DSFE01000018">
    <property type="protein sequence ID" value="HEU97356.1"/>
    <property type="molecule type" value="Genomic_DNA"/>
</dbReference>
<accession>A0A7C2UQY5</accession>
<reference evidence="2" key="1">
    <citation type="journal article" date="2020" name="mSystems">
        <title>Genome- and Community-Level Interaction Insights into Carbon Utilization and Element Cycling Functions of Hydrothermarchaeota in Hydrothermal Sediment.</title>
        <authorList>
            <person name="Zhou Z."/>
            <person name="Liu Y."/>
            <person name="Xu W."/>
            <person name="Pan J."/>
            <person name="Luo Z.H."/>
            <person name="Li M."/>
        </authorList>
    </citation>
    <scope>NUCLEOTIDE SEQUENCE [LARGE SCALE GENOMIC DNA]</scope>
    <source>
        <strain evidence="2">SpSt-1259</strain>
    </source>
</reference>
<gene>
    <name evidence="2" type="ORF">ENO36_00670</name>
</gene>
<keyword evidence="1" id="KW-0472">Membrane</keyword>
<evidence type="ECO:0000313" key="2">
    <source>
        <dbReference type="EMBL" id="HEU97356.1"/>
    </source>
</evidence>
<sequence length="107" mass="11881">MILQSAFLQLLGNNSSILSPEVQGILTLLLMAISLTFLYYVMIQMQPKKTQESYETVTVLKCLGGSGSVTERPFQKGDFVGKVVGECAEKIPQVIHAIYERKAQDKK</sequence>
<evidence type="ECO:0000256" key="1">
    <source>
        <dbReference type="SAM" id="Phobius"/>
    </source>
</evidence>
<dbReference type="Proteomes" id="UP000885664">
    <property type="component" value="Unassembled WGS sequence"/>
</dbReference>
<keyword evidence="1" id="KW-0812">Transmembrane</keyword>
<comment type="caution">
    <text evidence="2">The sequence shown here is derived from an EMBL/GenBank/DDBJ whole genome shotgun (WGS) entry which is preliminary data.</text>
</comment>
<dbReference type="AlphaFoldDB" id="A0A7C2UQY5"/>
<name>A0A7C2UQY5_9CREN</name>
<feature type="transmembrane region" description="Helical" evidence="1">
    <location>
        <begin position="22"/>
        <end position="41"/>
    </location>
</feature>
<proteinExistence type="predicted"/>